<name>A0A0A8L3P5_9SACH</name>
<evidence type="ECO:0000313" key="1">
    <source>
        <dbReference type="EMBL" id="CDO93674.1"/>
    </source>
</evidence>
<comment type="caution">
    <text evidence="1">The sequence shown here is derived from an EMBL/GenBank/DDBJ whole genome shotgun (WGS) entry which is preliminary data.</text>
</comment>
<dbReference type="OrthoDB" id="4090463at2759"/>
<keyword evidence="2" id="KW-1185">Reference proteome</keyword>
<sequence length="176" mass="19627">MEPSGLNRNKSFQNCRETDIPSYNDCPSFIYPGSASVASKRMVSRVVDTSGNTKTATAPPPSMKRKVSEKLRKTDEATSSVVVLGKQELSQKYQWITALPSKLPDKEFSFYKSKVDKVLDDVLESAATRYALSEIFESLDDSEKVSAVMTKWMLSDVSVNSWCPSLRKIVESAVIR</sequence>
<gene>
    <name evidence="1" type="ORF">KLDO_g1966</name>
</gene>
<dbReference type="Proteomes" id="UP000031516">
    <property type="component" value="Unassembled WGS sequence"/>
</dbReference>
<reference evidence="1 2" key="1">
    <citation type="submission" date="2014-03" db="EMBL/GenBank/DDBJ databases">
        <title>The genome of Kluyveromyces dobzhanskii.</title>
        <authorList>
            <person name="Nystedt B."/>
            <person name="Astrom S."/>
        </authorList>
    </citation>
    <scope>NUCLEOTIDE SEQUENCE [LARGE SCALE GENOMIC DNA]</scope>
    <source>
        <strain evidence="1 2">CBS 2104</strain>
    </source>
</reference>
<proteinExistence type="predicted"/>
<evidence type="ECO:0000313" key="2">
    <source>
        <dbReference type="Proteomes" id="UP000031516"/>
    </source>
</evidence>
<protein>
    <submittedName>
        <fullName evidence="1">WGS project CCBQ000000000 data, contig 00102</fullName>
    </submittedName>
</protein>
<dbReference type="EMBL" id="CCBQ010000027">
    <property type="protein sequence ID" value="CDO93674.1"/>
    <property type="molecule type" value="Genomic_DNA"/>
</dbReference>
<dbReference type="AlphaFoldDB" id="A0A0A8L3P5"/>
<organism evidence="1 2">
    <name type="scientific">Kluyveromyces dobzhanskii CBS 2104</name>
    <dbReference type="NCBI Taxonomy" id="1427455"/>
    <lineage>
        <taxon>Eukaryota</taxon>
        <taxon>Fungi</taxon>
        <taxon>Dikarya</taxon>
        <taxon>Ascomycota</taxon>
        <taxon>Saccharomycotina</taxon>
        <taxon>Saccharomycetes</taxon>
        <taxon>Saccharomycetales</taxon>
        <taxon>Saccharomycetaceae</taxon>
        <taxon>Kluyveromyces</taxon>
    </lineage>
</organism>
<accession>A0A0A8L3P5</accession>